<dbReference type="AlphaFoldDB" id="A0A8H6CEQ7"/>
<dbReference type="GeneID" id="59329710"/>
<dbReference type="Pfam" id="PF04031">
    <property type="entry name" value="Las1"/>
    <property type="match status" value="1"/>
</dbReference>
<dbReference type="GO" id="GO:0000470">
    <property type="term" value="P:maturation of LSU-rRNA"/>
    <property type="evidence" value="ECO:0007669"/>
    <property type="project" value="TreeGrafter"/>
</dbReference>
<dbReference type="GO" id="GO:0004519">
    <property type="term" value="F:endonuclease activity"/>
    <property type="evidence" value="ECO:0007669"/>
    <property type="project" value="InterPro"/>
</dbReference>
<dbReference type="InterPro" id="IPR007174">
    <property type="entry name" value="Las1"/>
</dbReference>
<evidence type="ECO:0000256" key="1">
    <source>
        <dbReference type="SAM" id="MobiDB-lite"/>
    </source>
</evidence>
<evidence type="ECO:0000313" key="3">
    <source>
        <dbReference type="Proteomes" id="UP000593566"/>
    </source>
</evidence>
<dbReference type="EMBL" id="JACCJB010000012">
    <property type="protein sequence ID" value="KAF6222208.1"/>
    <property type="molecule type" value="Genomic_DNA"/>
</dbReference>
<comment type="caution">
    <text evidence="2">The sequence shown here is derived from an EMBL/GenBank/DDBJ whole genome shotgun (WGS) entry which is preliminary data.</text>
</comment>
<accession>A0A8H6CEQ7</accession>
<protein>
    <submittedName>
        <fullName evidence="2">Uncharacterized protein</fullName>
    </submittedName>
</protein>
<dbReference type="PANTHER" id="PTHR15002">
    <property type="entry name" value="RIBOSOMAL BIOGENESIS PROTEIN LAS1L"/>
    <property type="match status" value="1"/>
</dbReference>
<dbReference type="Proteomes" id="UP000593566">
    <property type="component" value="Unassembled WGS sequence"/>
</dbReference>
<dbReference type="GO" id="GO:0030687">
    <property type="term" value="C:preribosome, large subunit precursor"/>
    <property type="evidence" value="ECO:0007669"/>
    <property type="project" value="TreeGrafter"/>
</dbReference>
<dbReference type="PANTHER" id="PTHR15002:SF0">
    <property type="entry name" value="RIBOSOMAL BIOGENESIS PROTEIN LAS1L"/>
    <property type="match status" value="1"/>
</dbReference>
<evidence type="ECO:0000313" key="2">
    <source>
        <dbReference type="EMBL" id="KAF6222208.1"/>
    </source>
</evidence>
<organism evidence="2 3">
    <name type="scientific">Letharia lupina</name>
    <dbReference type="NCBI Taxonomy" id="560253"/>
    <lineage>
        <taxon>Eukaryota</taxon>
        <taxon>Fungi</taxon>
        <taxon>Dikarya</taxon>
        <taxon>Ascomycota</taxon>
        <taxon>Pezizomycotina</taxon>
        <taxon>Lecanoromycetes</taxon>
        <taxon>OSLEUM clade</taxon>
        <taxon>Lecanoromycetidae</taxon>
        <taxon>Lecanorales</taxon>
        <taxon>Lecanorineae</taxon>
        <taxon>Parmeliaceae</taxon>
        <taxon>Letharia</taxon>
    </lineage>
</organism>
<reference evidence="2 3" key="1">
    <citation type="journal article" date="2020" name="Genomics">
        <title>Complete, high-quality genomes from long-read metagenomic sequencing of two wolf lichen thalli reveals enigmatic genome architecture.</title>
        <authorList>
            <person name="McKenzie S.K."/>
            <person name="Walston R.F."/>
            <person name="Allen J.L."/>
        </authorList>
    </citation>
    <scope>NUCLEOTIDE SEQUENCE [LARGE SCALE GENOMIC DNA]</scope>
    <source>
        <strain evidence="2">WasteWater1</strain>
    </source>
</reference>
<name>A0A8H6CEQ7_9LECA</name>
<proteinExistence type="predicted"/>
<dbReference type="GO" id="GO:0090730">
    <property type="term" value="C:Las1 complex"/>
    <property type="evidence" value="ECO:0007669"/>
    <property type="project" value="InterPro"/>
</dbReference>
<dbReference type="GO" id="GO:0000460">
    <property type="term" value="P:maturation of 5.8S rRNA"/>
    <property type="evidence" value="ECO:0007669"/>
    <property type="project" value="TreeGrafter"/>
</dbReference>
<gene>
    <name evidence="2" type="ORF">HO133_001294</name>
</gene>
<feature type="region of interest" description="Disordered" evidence="1">
    <location>
        <begin position="219"/>
        <end position="247"/>
    </location>
</feature>
<keyword evidence="3" id="KW-1185">Reference proteome</keyword>
<dbReference type="RefSeq" id="XP_037151643.1">
    <property type="nucleotide sequence ID" value="XM_037292224.1"/>
</dbReference>
<sequence>MPERLQIIWTPWRNHSELLSVREWFFPQPASSEQADSDSNSRKKACNHLNDGSNAGVGLEIARQSPACRRINLSPHRSSFDRRKAYRTDAGVRNQGFLRYSNLSVRLAFFPSSWLAPSNQTNQSSFVTGLLDSQQESKYKVSMYTQAQKFGLPALFVDIRHEATHGDMPNLTNLRSAAQRALKWLWEDYWRGLEEQAPALPASNGPTAILPDEAGYQREKVKEDGEEQPGGWQKWQGRWTPKPIGTV</sequence>